<evidence type="ECO:0000256" key="1">
    <source>
        <dbReference type="SAM" id="SignalP"/>
    </source>
</evidence>
<reference evidence="3 4" key="1">
    <citation type="journal article" date="2012" name="PLoS ONE">
        <title>The purine-utilizing bacterium Clostridium acidurici 9a: a genome-guided metabolic reconsideration.</title>
        <authorList>
            <person name="Hartwich K."/>
            <person name="Poehlein A."/>
            <person name="Daniel R."/>
        </authorList>
    </citation>
    <scope>NUCLEOTIDE SEQUENCE [LARGE SCALE GENOMIC DNA]</scope>
    <source>
        <strain evidence="4">ATCC 7906 / DSM 604 / BCRC 14475 / CIP 104303 / KCTC 5404 / NCIMB 10678 / 9a</strain>
    </source>
</reference>
<organism evidence="3 4">
    <name type="scientific">Gottschalkia acidurici (strain ATCC 7906 / DSM 604 / BCRC 14475 / CIP 104303 / KCTC 5404 / NCIMB 10678 / 9a)</name>
    <name type="common">Clostridium acidurici</name>
    <dbReference type="NCBI Taxonomy" id="1128398"/>
    <lineage>
        <taxon>Bacteria</taxon>
        <taxon>Bacillati</taxon>
        <taxon>Bacillota</taxon>
        <taxon>Tissierellia</taxon>
        <taxon>Tissierellales</taxon>
        <taxon>Gottschalkiaceae</taxon>
        <taxon>Gottschalkia</taxon>
    </lineage>
</organism>
<evidence type="ECO:0000313" key="3">
    <source>
        <dbReference type="EMBL" id="AFS77247.1"/>
    </source>
</evidence>
<feature type="chain" id="PRO_5003829261" evidence="1">
    <location>
        <begin position="31"/>
        <end position="894"/>
    </location>
</feature>
<dbReference type="KEGG" id="cad:Curi_c01670"/>
<dbReference type="HOGENOM" id="CLU_011985_0_0_9"/>
<evidence type="ECO:0000259" key="2">
    <source>
        <dbReference type="PROSITE" id="PS51272"/>
    </source>
</evidence>
<dbReference type="PROSITE" id="PS51272">
    <property type="entry name" value="SLH"/>
    <property type="match status" value="2"/>
</dbReference>
<dbReference type="EMBL" id="CP003326">
    <property type="protein sequence ID" value="AFS77247.1"/>
    <property type="molecule type" value="Genomic_DNA"/>
</dbReference>
<dbReference type="eggNOG" id="COG3858">
    <property type="taxonomic scope" value="Bacteria"/>
</dbReference>
<name>K0AWU3_GOTA9</name>
<dbReference type="InterPro" id="IPR001119">
    <property type="entry name" value="SLH_dom"/>
</dbReference>
<dbReference type="RefSeq" id="WP_014966384.1">
    <property type="nucleotide sequence ID" value="NC_018664.1"/>
</dbReference>
<keyword evidence="1" id="KW-0732">Signal</keyword>
<dbReference type="AlphaFoldDB" id="K0AWU3"/>
<accession>K0AWU3</accession>
<feature type="domain" description="SLH" evidence="2">
    <location>
        <begin position="49"/>
        <end position="112"/>
    </location>
</feature>
<dbReference type="STRING" id="1128398.Curi_c01670"/>
<feature type="domain" description="SLH" evidence="2">
    <location>
        <begin position="234"/>
        <end position="297"/>
    </location>
</feature>
<dbReference type="Pfam" id="PF00395">
    <property type="entry name" value="SLH"/>
    <property type="match status" value="2"/>
</dbReference>
<dbReference type="OrthoDB" id="174569at2"/>
<sequence length="894" mass="101640">MKIGKVKKQLSIALAIAMIFTTLIQSPINAQNLDQLKIYDGIESYNQLYNNVNFRDISNHWSKDSVYKMSALSIIRGLGQSLFSPEGTLTRQEALTLVIRLAGLEGQGQALGNEMAQNVDTGQYNILEPSDYWLRGYIEVAKKSGILTDDEVKEIESLSENQIEDIAKQAEQKLGTYNNKNLSQEQLENIKTQLNEKVKITLTWKKPAERERVAAWVAKGAGLASVQGNSQQSVYNFRDWSNMDGRYVPMIEAALQAGIISGNTDGTFRPKSSLKRSEAARILDNAHEKTLKNQGYIIGTGTIESIEALSRTKENQKSQDNLIKIKNYDNSSIGLSYGANNGFVVYKNGQIGLANSLRPGDYVKYYINNQGKVVYVETIRNEDINIKGNIEDINTEQKTITIRDYYGQVHKYDIIADVDVKINKEWTELKNLLYDQEVEVKVSNGKVVSIEGSLDQGEDGYIHPGERIDMGKVLYIDREKGKLTVIDGEKQAEFLIDPSIPIVKGNRNIEINSIKEGDTVRLEFDQYQGNIPMKVHVLEPEREITNIYKGTVTHYNPSKNQIIIKDPYYYNNASWSKTSQDKVIDLGYNSQIYINGRGISKELLKNYLNRDIYVALGDNFGKEEAVKLVFKSGYEKNYQNAVQGVTFGDRKITVDYNSVYYDDSTIIVKDGRLVQPYNLREDDDVFLVSHGLSNDTASFISIEGTKHESTGMVVYRGEIEEIEQYGLELYRPTIIDGLEKDNRRNRDIKLSEDTKIIDSRGKEIERVSVKEFTDSRFLKDKGKDSYYDEDVYVIAKGDMALAINIINSNTEHQTISISDIKSIDREKEIMTLKNVRDWSEFREKWNVNSAEIELDISEAMFIKDGKPVSLNEIRGTESIYIMRRNDRGYIVICR</sequence>
<keyword evidence="4" id="KW-1185">Reference proteome</keyword>
<dbReference type="Proteomes" id="UP000006094">
    <property type="component" value="Chromosome"/>
</dbReference>
<feature type="signal peptide" evidence="1">
    <location>
        <begin position="1"/>
        <end position="30"/>
    </location>
</feature>
<proteinExistence type="predicted"/>
<gene>
    <name evidence="3" type="ordered locus">Curi_c01670</name>
</gene>
<evidence type="ECO:0000313" key="4">
    <source>
        <dbReference type="Proteomes" id="UP000006094"/>
    </source>
</evidence>
<protein>
    <submittedName>
        <fullName evidence="3">S-layer domain-containing protein</fullName>
    </submittedName>
</protein>